<feature type="region of interest" description="Disordered" evidence="1">
    <location>
        <begin position="686"/>
        <end position="709"/>
    </location>
</feature>
<protein>
    <recommendedName>
        <fullName evidence="5">Choice-of-anchor D domain-containing protein</fullName>
    </recommendedName>
</protein>
<feature type="region of interest" description="Disordered" evidence="1">
    <location>
        <begin position="614"/>
        <end position="637"/>
    </location>
</feature>
<dbReference type="InterPro" id="IPR013783">
    <property type="entry name" value="Ig-like_fold"/>
</dbReference>
<dbReference type="NCBIfam" id="NF012200">
    <property type="entry name" value="choice_anch_D"/>
    <property type="match status" value="4"/>
</dbReference>
<keyword evidence="2" id="KW-0732">Signal</keyword>
<evidence type="ECO:0000256" key="1">
    <source>
        <dbReference type="SAM" id="MobiDB-lite"/>
    </source>
</evidence>
<feature type="region of interest" description="Disordered" evidence="1">
    <location>
        <begin position="28"/>
        <end position="53"/>
    </location>
</feature>
<dbReference type="InterPro" id="IPR011659">
    <property type="entry name" value="WD40"/>
</dbReference>
<sequence>MPAAALAALLVVLGALLVAGTATAAPTGRTERVSVGTDGGEGPDGTQAGEEHDSAISADGRYVAFLSRSNLAVAVGPEPHNEFLKLYVRDRQAAGRTVWIDGPATEQAAVTDPTISADGRFIGYTVRNRGDSGSMVYLYDRDADHNEIFDEPGGTRETLVSGPAFGLPDGESADEPALAGRGGAIGFTVHESPIPGKLSAHVVNTDGADLTGPTELVDFGTDRSRGTGYTWRYVDFVNDSATPVTLTGVTVTGRDAAEFQAMTEDDCRRTLRKGESCRVYVTFSQPPIGAGRYHAVLSTTGPERHSGTSVGLAATRACQPNSDGCPSLPLTASPNPSLSTADGYGQQQQSVMVTNNGSSYLSVASALVDGSEQAWFRLDTTDCLRVLAPGDQCLINYRFQPTGFGLAVATLVVEGYSFAEPPPSRQPDDGGGTLDGTGAAPEVLLDNARLVGVATRPVVYLARDDGSGRFDDAVSGPAKVVSVNAAGTTIEGRRSSVSADARFAAFDSIESASPPPAAPVATTAAVSTPPASCRTVYRRDTSASTAVTVVSRPGTALAAQRSFGAATQASISADGSRVGFTATVVDVADPDPCGPAASPPPAGVFVRDLGAGATVRGDRPQANSAEPDGSAGSPALSADGRTLAFASTATNLVPGDTNISEDAFVRDLQGTFPGESGTPFTERVSVDSDGNQVSGAGGRFPHEAGAGSRPQISAEGRYVSFTSFSDQLVSGDTNDSDDVFVRDRLPVPVLAPIPVTFAETVVGESSPSVTVTLRNDGTGPLAVSAAAVAGPAAGEYHITANGCTGQLLHRGASCPITVVFAPTAAGDRAATLTVSHSAPGSPAADPLQGTGVVGNPVLAPDPLDFGGQTVASPGQPRTVTVANTGNGSFTVTGIAVQGPAAGEFSIVDTGCQGVRLAPGASCPVRLRFTPATLGARNATLRLSHTAPGAVVTSALTGTGTPMPVPGLGATPNPADLGDGPLGLPGPLTRVTVTSAGSGPVTVTGLNLAGPDAGDFQIQGENCIGITLAPAATCTVDLRARAGAVAARSGELAITSSAAESPLRLPLRATGRAPALRIDPVLGPTRSVASVTGTGFPPGAVLTLRWANPAGEPLLGSTEAVVRPDGGFTAELLVFPKDRIGPRVALTSDPRWGEARTDFLVVPAATNPPKFVFRP</sequence>
<dbReference type="Proteomes" id="UP001165136">
    <property type="component" value="Unassembled WGS sequence"/>
</dbReference>
<gene>
    <name evidence="3" type="ORF">Atai01_56590</name>
</gene>
<evidence type="ECO:0000256" key="2">
    <source>
        <dbReference type="SAM" id="SignalP"/>
    </source>
</evidence>
<name>A0A9W6R7U3_9PSEU</name>
<dbReference type="SUPFAM" id="SSF82171">
    <property type="entry name" value="DPP6 N-terminal domain-like"/>
    <property type="match status" value="1"/>
</dbReference>
<accession>A0A9W6R7U3</accession>
<dbReference type="Gene3D" id="2.60.40.10">
    <property type="entry name" value="Immunoglobulins"/>
    <property type="match status" value="5"/>
</dbReference>
<feature type="region of interest" description="Disordered" evidence="1">
    <location>
        <begin position="419"/>
        <end position="439"/>
    </location>
</feature>
<reference evidence="3" key="1">
    <citation type="submission" date="2023-03" db="EMBL/GenBank/DDBJ databases">
        <title>Amycolatopsis taiwanensis NBRC 103393.</title>
        <authorList>
            <person name="Ichikawa N."/>
            <person name="Sato H."/>
            <person name="Tonouchi N."/>
        </authorList>
    </citation>
    <scope>NUCLEOTIDE SEQUENCE</scope>
    <source>
        <strain evidence="3">NBRC 103393</strain>
    </source>
</reference>
<dbReference type="GO" id="GO:0005975">
    <property type="term" value="P:carbohydrate metabolic process"/>
    <property type="evidence" value="ECO:0007669"/>
    <property type="project" value="UniProtKB-ARBA"/>
</dbReference>
<proteinExistence type="predicted"/>
<keyword evidence="4" id="KW-1185">Reference proteome</keyword>
<dbReference type="EMBL" id="BSTI01000014">
    <property type="protein sequence ID" value="GLY69040.1"/>
    <property type="molecule type" value="Genomic_DNA"/>
</dbReference>
<evidence type="ECO:0000313" key="3">
    <source>
        <dbReference type="EMBL" id="GLY69040.1"/>
    </source>
</evidence>
<dbReference type="SUPFAM" id="SSF69322">
    <property type="entry name" value="Tricorn protease domain 2"/>
    <property type="match status" value="1"/>
</dbReference>
<dbReference type="AlphaFoldDB" id="A0A9W6R7U3"/>
<dbReference type="Pfam" id="PF07676">
    <property type="entry name" value="PD40"/>
    <property type="match status" value="1"/>
</dbReference>
<evidence type="ECO:0008006" key="5">
    <source>
        <dbReference type="Google" id="ProtNLM"/>
    </source>
</evidence>
<organism evidence="3 4">
    <name type="scientific">Amycolatopsis taiwanensis</name>
    <dbReference type="NCBI Taxonomy" id="342230"/>
    <lineage>
        <taxon>Bacteria</taxon>
        <taxon>Bacillati</taxon>
        <taxon>Actinomycetota</taxon>
        <taxon>Actinomycetes</taxon>
        <taxon>Pseudonocardiales</taxon>
        <taxon>Pseudonocardiaceae</taxon>
        <taxon>Amycolatopsis</taxon>
    </lineage>
</organism>
<feature type="signal peptide" evidence="2">
    <location>
        <begin position="1"/>
        <end position="24"/>
    </location>
</feature>
<feature type="chain" id="PRO_5040974601" description="Choice-of-anchor D domain-containing protein" evidence="2">
    <location>
        <begin position="25"/>
        <end position="1174"/>
    </location>
</feature>
<comment type="caution">
    <text evidence="3">The sequence shown here is derived from an EMBL/GenBank/DDBJ whole genome shotgun (WGS) entry which is preliminary data.</text>
</comment>
<evidence type="ECO:0000313" key="4">
    <source>
        <dbReference type="Proteomes" id="UP001165136"/>
    </source>
</evidence>